<proteinExistence type="predicted"/>
<dbReference type="Gene3D" id="3.40.50.300">
    <property type="entry name" value="P-loop containing nucleotide triphosphate hydrolases"/>
    <property type="match status" value="1"/>
</dbReference>
<evidence type="ECO:0000259" key="1">
    <source>
        <dbReference type="Pfam" id="PF13614"/>
    </source>
</evidence>
<dbReference type="EMBL" id="JBGMEK010000001">
    <property type="protein sequence ID" value="MFA0809380.1"/>
    <property type="molecule type" value="Genomic_DNA"/>
</dbReference>
<keyword evidence="3" id="KW-1185">Reference proteome</keyword>
<dbReference type="Pfam" id="PF13614">
    <property type="entry name" value="AAA_31"/>
    <property type="match status" value="1"/>
</dbReference>
<reference evidence="2 3" key="1">
    <citation type="submission" date="2024-08" db="EMBL/GenBank/DDBJ databases">
        <authorList>
            <person name="Ishaq N."/>
        </authorList>
    </citation>
    <scope>NUCLEOTIDE SEQUENCE [LARGE SCALE GENOMIC DNA]</scope>
    <source>
        <strain evidence="2 3">DSM 18651</strain>
    </source>
</reference>
<comment type="caution">
    <text evidence="2">The sequence shown here is derived from an EMBL/GenBank/DDBJ whole genome shotgun (WGS) entry which is preliminary data.</text>
</comment>
<dbReference type="RefSeq" id="WP_371837001.1">
    <property type="nucleotide sequence ID" value="NZ_JBGMEK010000001.1"/>
</dbReference>
<organism evidence="2 3">
    <name type="scientific">Microbulbifer epialgicus</name>
    <dbReference type="NCBI Taxonomy" id="393907"/>
    <lineage>
        <taxon>Bacteria</taxon>
        <taxon>Pseudomonadati</taxon>
        <taxon>Pseudomonadota</taxon>
        <taxon>Gammaproteobacteria</taxon>
        <taxon>Cellvibrionales</taxon>
        <taxon>Microbulbiferaceae</taxon>
        <taxon>Microbulbifer</taxon>
    </lineage>
</organism>
<dbReference type="InterPro" id="IPR027417">
    <property type="entry name" value="P-loop_NTPase"/>
</dbReference>
<dbReference type="InterPro" id="IPR025669">
    <property type="entry name" value="AAA_dom"/>
</dbReference>
<dbReference type="SUPFAM" id="SSF52540">
    <property type="entry name" value="P-loop containing nucleoside triphosphate hydrolases"/>
    <property type="match status" value="1"/>
</dbReference>
<dbReference type="Proteomes" id="UP001569428">
    <property type="component" value="Unassembled WGS sequence"/>
</dbReference>
<gene>
    <name evidence="2" type="ORF">ACCI49_00490</name>
</gene>
<dbReference type="CDD" id="cd02042">
    <property type="entry name" value="ParAB_family"/>
    <property type="match status" value="1"/>
</dbReference>
<protein>
    <submittedName>
        <fullName evidence="2">AAA family ATPase</fullName>
    </submittedName>
</protein>
<feature type="domain" description="AAA" evidence="1">
    <location>
        <begin position="128"/>
        <end position="309"/>
    </location>
</feature>
<evidence type="ECO:0000313" key="2">
    <source>
        <dbReference type="EMBL" id="MFA0809380.1"/>
    </source>
</evidence>
<sequence>MDESVDLVDGTPNFGLLRRKTQLILKRLQQDAQGYKNFTIESRPLGRLFSGTKVATMVGRSRTTLKKLEDKIIADMKNGELPKDFLPPLERNSETGRVVGYPFPWVQAFREAAGTSPWRDPAIDEPFILAVCQFKGGVGKTETVSNLARHLALKGYRILVIDMDHQGSLTGSFGYFPDMVFKEQHTVIPYIKGEEEDLEYAVQKTAWPNIDLIPGCMALEEFNWAMADYALQAETSEDRKELFYELRRGIETVSNNYDMILIDSPPSSSINSFEIIAAADGVIVPIPPRKHDLASTEQFLGIAERLTQTVDDGNGNKAEGTLSGKKFKFLRFLVTQFVNEGNRSKNDSNFYEICRGIYSSYCYEKVFRMISNIKEAARDFTTVYEVEKPNSSVLQELDAVFEQIEMDILRHWPSKQDQIRQAGLGG</sequence>
<dbReference type="PANTHER" id="PTHR13696">
    <property type="entry name" value="P-LOOP CONTAINING NUCLEOSIDE TRIPHOSPHATE HYDROLASE"/>
    <property type="match status" value="1"/>
</dbReference>
<name>A0ABV4NV59_9GAMM</name>
<dbReference type="InterPro" id="IPR050678">
    <property type="entry name" value="DNA_Partitioning_ATPase"/>
</dbReference>
<evidence type="ECO:0000313" key="3">
    <source>
        <dbReference type="Proteomes" id="UP001569428"/>
    </source>
</evidence>
<dbReference type="PANTHER" id="PTHR13696:SF52">
    <property type="entry name" value="PARA FAMILY PROTEIN CT_582"/>
    <property type="match status" value="1"/>
</dbReference>
<accession>A0ABV4NV59</accession>